<dbReference type="HOGENOM" id="CLU_2543440_0_0_1"/>
<reference evidence="2 3" key="1">
    <citation type="submission" date="2014-04" db="EMBL/GenBank/DDBJ databases">
        <authorList>
            <consortium name="DOE Joint Genome Institute"/>
            <person name="Kuo A."/>
            <person name="Kohler A."/>
            <person name="Costa M.D."/>
            <person name="Nagy L.G."/>
            <person name="Floudas D."/>
            <person name="Copeland A."/>
            <person name="Barry K.W."/>
            <person name="Cichocki N."/>
            <person name="Veneault-Fourrey C."/>
            <person name="LaButti K."/>
            <person name="Lindquist E.A."/>
            <person name="Lipzen A."/>
            <person name="Lundell T."/>
            <person name="Morin E."/>
            <person name="Murat C."/>
            <person name="Sun H."/>
            <person name="Tunlid A."/>
            <person name="Henrissat B."/>
            <person name="Grigoriev I.V."/>
            <person name="Hibbett D.S."/>
            <person name="Martin F."/>
            <person name="Nordberg H.P."/>
            <person name="Cantor M.N."/>
            <person name="Hua S.X."/>
        </authorList>
    </citation>
    <scope>NUCLEOTIDE SEQUENCE [LARGE SCALE GENOMIC DNA]</scope>
    <source>
        <strain evidence="2 3">441</strain>
    </source>
</reference>
<organism evidence="2 3">
    <name type="scientific">Pisolithus microcarpus 441</name>
    <dbReference type="NCBI Taxonomy" id="765257"/>
    <lineage>
        <taxon>Eukaryota</taxon>
        <taxon>Fungi</taxon>
        <taxon>Dikarya</taxon>
        <taxon>Basidiomycota</taxon>
        <taxon>Agaricomycotina</taxon>
        <taxon>Agaricomycetes</taxon>
        <taxon>Agaricomycetidae</taxon>
        <taxon>Boletales</taxon>
        <taxon>Sclerodermatineae</taxon>
        <taxon>Pisolithaceae</taxon>
        <taxon>Pisolithus</taxon>
    </lineage>
</organism>
<sequence>LFPRQTAPRHPVIHESPPANKQRKGIISNVTVNASFKLLDCISCTWRMRCRKSSVTLVTGSQDERREFKTYFDGIRSYGVEEL</sequence>
<keyword evidence="3" id="KW-1185">Reference proteome</keyword>
<dbReference type="AlphaFoldDB" id="A0A0C9ZC54"/>
<feature type="non-terminal residue" evidence="2">
    <location>
        <position position="1"/>
    </location>
</feature>
<evidence type="ECO:0000256" key="1">
    <source>
        <dbReference type="SAM" id="MobiDB-lite"/>
    </source>
</evidence>
<dbReference type="EMBL" id="KN833725">
    <property type="protein sequence ID" value="KIK23489.1"/>
    <property type="molecule type" value="Genomic_DNA"/>
</dbReference>
<accession>A0A0C9ZC54</accession>
<reference evidence="3" key="2">
    <citation type="submission" date="2015-01" db="EMBL/GenBank/DDBJ databases">
        <title>Evolutionary Origins and Diversification of the Mycorrhizal Mutualists.</title>
        <authorList>
            <consortium name="DOE Joint Genome Institute"/>
            <consortium name="Mycorrhizal Genomics Consortium"/>
            <person name="Kohler A."/>
            <person name="Kuo A."/>
            <person name="Nagy L.G."/>
            <person name="Floudas D."/>
            <person name="Copeland A."/>
            <person name="Barry K.W."/>
            <person name="Cichocki N."/>
            <person name="Veneault-Fourrey C."/>
            <person name="LaButti K."/>
            <person name="Lindquist E.A."/>
            <person name="Lipzen A."/>
            <person name="Lundell T."/>
            <person name="Morin E."/>
            <person name="Murat C."/>
            <person name="Riley R."/>
            <person name="Ohm R."/>
            <person name="Sun H."/>
            <person name="Tunlid A."/>
            <person name="Henrissat B."/>
            <person name="Grigoriev I.V."/>
            <person name="Hibbett D.S."/>
            <person name="Martin F."/>
        </authorList>
    </citation>
    <scope>NUCLEOTIDE SEQUENCE [LARGE SCALE GENOMIC DNA]</scope>
    <source>
        <strain evidence="3">441</strain>
    </source>
</reference>
<protein>
    <submittedName>
        <fullName evidence="2">Uncharacterized protein</fullName>
    </submittedName>
</protein>
<feature type="region of interest" description="Disordered" evidence="1">
    <location>
        <begin position="1"/>
        <end position="20"/>
    </location>
</feature>
<gene>
    <name evidence="2" type="ORF">PISMIDRAFT_679192</name>
</gene>
<proteinExistence type="predicted"/>
<dbReference type="Proteomes" id="UP000054018">
    <property type="component" value="Unassembled WGS sequence"/>
</dbReference>
<name>A0A0C9ZC54_9AGAM</name>
<evidence type="ECO:0000313" key="2">
    <source>
        <dbReference type="EMBL" id="KIK23489.1"/>
    </source>
</evidence>
<evidence type="ECO:0000313" key="3">
    <source>
        <dbReference type="Proteomes" id="UP000054018"/>
    </source>
</evidence>